<feature type="transmembrane region" description="Helical" evidence="8">
    <location>
        <begin position="123"/>
        <end position="142"/>
    </location>
</feature>
<dbReference type="EMBL" id="CP070499">
    <property type="protein sequence ID" value="QSB14650.1"/>
    <property type="molecule type" value="Genomic_DNA"/>
</dbReference>
<dbReference type="GO" id="GO:0005886">
    <property type="term" value="C:plasma membrane"/>
    <property type="evidence" value="ECO:0007669"/>
    <property type="project" value="UniProtKB-SubCell"/>
</dbReference>
<comment type="similarity">
    <text evidence="2">Belongs to the binding-protein-dependent transport system permease family. FecCD subfamily.</text>
</comment>
<dbReference type="SUPFAM" id="SSF81345">
    <property type="entry name" value="ABC transporter involved in vitamin B12 uptake, BtuC"/>
    <property type="match status" value="1"/>
</dbReference>
<keyword evidence="6 8" id="KW-1133">Transmembrane helix</keyword>
<feature type="transmembrane region" description="Helical" evidence="8">
    <location>
        <begin position="12"/>
        <end position="30"/>
    </location>
</feature>
<dbReference type="InterPro" id="IPR000522">
    <property type="entry name" value="ABC_transptr_permease_BtuC"/>
</dbReference>
<keyword evidence="3" id="KW-0813">Transport</keyword>
<feature type="transmembrane region" description="Helical" evidence="8">
    <location>
        <begin position="196"/>
        <end position="224"/>
    </location>
</feature>
<feature type="transmembrane region" description="Helical" evidence="8">
    <location>
        <begin position="67"/>
        <end position="84"/>
    </location>
</feature>
<reference evidence="9" key="1">
    <citation type="submission" date="2021-02" db="EMBL/GenBank/DDBJ databases">
        <title>Natrosporangium hydrolyticum gen. nov., sp. nov, a haloalkaliphilic actinobacterium from a soda solonchak soil.</title>
        <authorList>
            <person name="Sorokin D.Y."/>
            <person name="Khijniak T.V."/>
            <person name="Zakharycheva A.P."/>
            <person name="Boueva O.V."/>
            <person name="Ariskina E.V."/>
            <person name="Hahnke R.L."/>
            <person name="Bunk B."/>
            <person name="Sproer C."/>
            <person name="Schumann P."/>
            <person name="Evtushenko L.I."/>
            <person name="Kublanov I.V."/>
        </authorList>
    </citation>
    <scope>NUCLEOTIDE SEQUENCE</scope>
    <source>
        <strain evidence="9">DSM 106523</strain>
    </source>
</reference>
<feature type="transmembrane region" description="Helical" evidence="8">
    <location>
        <begin position="284"/>
        <end position="306"/>
    </location>
</feature>
<keyword evidence="5 8" id="KW-0812">Transmembrane</keyword>
<dbReference type="Pfam" id="PF01032">
    <property type="entry name" value="FecCD"/>
    <property type="match status" value="1"/>
</dbReference>
<keyword evidence="4" id="KW-1003">Cell membrane</keyword>
<dbReference type="PANTHER" id="PTHR30472">
    <property type="entry name" value="FERRIC ENTEROBACTIN TRANSPORT SYSTEM PERMEASE PROTEIN"/>
    <property type="match status" value="1"/>
</dbReference>
<evidence type="ECO:0000256" key="8">
    <source>
        <dbReference type="SAM" id="Phobius"/>
    </source>
</evidence>
<organism evidence="9 10">
    <name type="scientific">Natronosporangium hydrolyticum</name>
    <dbReference type="NCBI Taxonomy" id="2811111"/>
    <lineage>
        <taxon>Bacteria</taxon>
        <taxon>Bacillati</taxon>
        <taxon>Actinomycetota</taxon>
        <taxon>Actinomycetes</taxon>
        <taxon>Micromonosporales</taxon>
        <taxon>Micromonosporaceae</taxon>
        <taxon>Natronosporangium</taxon>
    </lineage>
</organism>
<evidence type="ECO:0000256" key="6">
    <source>
        <dbReference type="ARBA" id="ARBA00022989"/>
    </source>
</evidence>
<evidence type="ECO:0000256" key="2">
    <source>
        <dbReference type="ARBA" id="ARBA00007935"/>
    </source>
</evidence>
<protein>
    <submittedName>
        <fullName evidence="9">Iron ABC transporter permease</fullName>
    </submittedName>
</protein>
<dbReference type="CDD" id="cd06550">
    <property type="entry name" value="TM_ABC_iron-siderophores_like"/>
    <property type="match status" value="1"/>
</dbReference>
<dbReference type="FunFam" id="1.10.3470.10:FF:000001">
    <property type="entry name" value="Vitamin B12 ABC transporter permease BtuC"/>
    <property type="match status" value="1"/>
</dbReference>
<name>A0A895YKM6_9ACTN</name>
<feature type="transmembrane region" description="Helical" evidence="8">
    <location>
        <begin position="244"/>
        <end position="272"/>
    </location>
</feature>
<evidence type="ECO:0000313" key="9">
    <source>
        <dbReference type="EMBL" id="QSB14650.1"/>
    </source>
</evidence>
<evidence type="ECO:0000256" key="4">
    <source>
        <dbReference type="ARBA" id="ARBA00022475"/>
    </source>
</evidence>
<dbReference type="KEGG" id="nhy:JQS43_24840"/>
<accession>A0A895YKM6</accession>
<evidence type="ECO:0000256" key="5">
    <source>
        <dbReference type="ARBA" id="ARBA00022692"/>
    </source>
</evidence>
<dbReference type="PANTHER" id="PTHR30472:SF1">
    <property type="entry name" value="FE(3+) DICITRATE TRANSPORT SYSTEM PERMEASE PROTEIN FECC-RELATED"/>
    <property type="match status" value="1"/>
</dbReference>
<dbReference type="GO" id="GO:0022857">
    <property type="term" value="F:transmembrane transporter activity"/>
    <property type="evidence" value="ECO:0007669"/>
    <property type="project" value="InterPro"/>
</dbReference>
<evidence type="ECO:0000313" key="10">
    <source>
        <dbReference type="Proteomes" id="UP000662857"/>
    </source>
</evidence>
<keyword evidence="7 8" id="KW-0472">Membrane</keyword>
<keyword evidence="10" id="KW-1185">Reference proteome</keyword>
<gene>
    <name evidence="9" type="ORF">JQS43_24840</name>
</gene>
<evidence type="ECO:0000256" key="1">
    <source>
        <dbReference type="ARBA" id="ARBA00004651"/>
    </source>
</evidence>
<feature type="transmembrane region" description="Helical" evidence="8">
    <location>
        <begin position="312"/>
        <end position="330"/>
    </location>
</feature>
<dbReference type="InterPro" id="IPR037294">
    <property type="entry name" value="ABC_BtuC-like"/>
</dbReference>
<dbReference type="Gene3D" id="1.10.3470.10">
    <property type="entry name" value="ABC transporter involved in vitamin B12 uptake, BtuC"/>
    <property type="match status" value="1"/>
</dbReference>
<comment type="subcellular location">
    <subcellularLocation>
        <location evidence="1">Cell membrane</location>
        <topology evidence="1">Multi-pass membrane protein</topology>
    </subcellularLocation>
</comment>
<proteinExistence type="inferred from homology"/>
<sequence>MLSSRAMRSSWVPATVVGVLLIAGTALASLRYGSNTTTDWVTVVQAFTDPAPTEAHIIIRELRAPRTLIGLGVGASLAVAGALMQALTRNPLADPGILGVNAGASLAVISAIYLLGISAPIGYVWFGFAGAAGAAVLVYTLGASGRGGMTPLKVTLAGAVLAALLGSVTASIMLLDERSLDQFRFWMVGSIAGRDPSVAVVVAPFMVAGLVIAVAASPSINVLVLGDDVARGLGQQVLLTRLLVGGAVVLLAGSAVAAAGPIGFLGLAVPHLVRMVTGPDYRKIIFLSLLYGPVILLTADIAGRLLIRPAELQVGIATALIGAPLFVALARRGRLVSV</sequence>
<dbReference type="GO" id="GO:0033214">
    <property type="term" value="P:siderophore-iron import into cell"/>
    <property type="evidence" value="ECO:0007669"/>
    <property type="project" value="TreeGrafter"/>
</dbReference>
<feature type="transmembrane region" description="Helical" evidence="8">
    <location>
        <begin position="96"/>
        <end position="116"/>
    </location>
</feature>
<dbReference type="Proteomes" id="UP000662857">
    <property type="component" value="Chromosome"/>
</dbReference>
<feature type="transmembrane region" description="Helical" evidence="8">
    <location>
        <begin position="154"/>
        <end position="175"/>
    </location>
</feature>
<evidence type="ECO:0000256" key="3">
    <source>
        <dbReference type="ARBA" id="ARBA00022448"/>
    </source>
</evidence>
<dbReference type="AlphaFoldDB" id="A0A895YKM6"/>
<evidence type="ECO:0000256" key="7">
    <source>
        <dbReference type="ARBA" id="ARBA00023136"/>
    </source>
</evidence>